<dbReference type="AlphaFoldDB" id="A0AA41VZE8"/>
<protein>
    <recommendedName>
        <fullName evidence="3">DUF241 domain protein</fullName>
    </recommendedName>
</protein>
<evidence type="ECO:0008006" key="3">
    <source>
        <dbReference type="Google" id="ProtNLM"/>
    </source>
</evidence>
<reference evidence="1" key="1">
    <citation type="submission" date="2022-03" db="EMBL/GenBank/DDBJ databases">
        <title>A functionally conserved STORR gene fusion in Papaver species that diverged 16.8 million years ago.</title>
        <authorList>
            <person name="Catania T."/>
        </authorList>
    </citation>
    <scope>NUCLEOTIDE SEQUENCE</scope>
    <source>
        <strain evidence="1">S-191538</strain>
    </source>
</reference>
<dbReference type="PANTHER" id="PTHR33070">
    <property type="entry name" value="OS06G0725500 PROTEIN"/>
    <property type="match status" value="1"/>
</dbReference>
<sequence>MVVSSLKPKTPFHARSISFPSRSNNPLTLPVEEQLFKLKSSSSLSDEATSTFSPLSSMCRNLSGLKDLFDCVDQDLLQSTTTHRVLSHKCVNGVLDGTLALLDTCSNAQEVLVQMKECVQDLQLSLRRRRTRDYGHLIETDVEKYTNSKKKVIKAINKCLKDLKRMENRRSFSVLTEKDPNTVAIISVFREVQFITMSTFESLLSTLLSGLGSSSKKPALKGWALVSKLMHTNKCVELGKKGDEKTTTGMCEIEELDVALNTFKISCKNSMEALVEHSVQNVQKRSTELALSIEAIEDGLELVFKSLIKTRVSLLNILSSNN</sequence>
<evidence type="ECO:0000313" key="2">
    <source>
        <dbReference type="Proteomes" id="UP001177140"/>
    </source>
</evidence>
<proteinExistence type="predicted"/>
<dbReference type="Pfam" id="PF03087">
    <property type="entry name" value="BPS1"/>
    <property type="match status" value="1"/>
</dbReference>
<dbReference type="InterPro" id="IPR004320">
    <property type="entry name" value="BPS1_pln"/>
</dbReference>
<organism evidence="1 2">
    <name type="scientific">Papaver nudicaule</name>
    <name type="common">Iceland poppy</name>
    <dbReference type="NCBI Taxonomy" id="74823"/>
    <lineage>
        <taxon>Eukaryota</taxon>
        <taxon>Viridiplantae</taxon>
        <taxon>Streptophyta</taxon>
        <taxon>Embryophyta</taxon>
        <taxon>Tracheophyta</taxon>
        <taxon>Spermatophyta</taxon>
        <taxon>Magnoliopsida</taxon>
        <taxon>Ranunculales</taxon>
        <taxon>Papaveraceae</taxon>
        <taxon>Papaveroideae</taxon>
        <taxon>Papaver</taxon>
    </lineage>
</organism>
<dbReference type="GO" id="GO:0048367">
    <property type="term" value="P:shoot system development"/>
    <property type="evidence" value="ECO:0007669"/>
    <property type="project" value="InterPro"/>
</dbReference>
<dbReference type="Proteomes" id="UP001177140">
    <property type="component" value="Unassembled WGS sequence"/>
</dbReference>
<dbReference type="EMBL" id="JAJJMA010323077">
    <property type="protein sequence ID" value="MCL7050044.1"/>
    <property type="molecule type" value="Genomic_DNA"/>
</dbReference>
<evidence type="ECO:0000313" key="1">
    <source>
        <dbReference type="EMBL" id="MCL7050044.1"/>
    </source>
</evidence>
<accession>A0AA41VZE8</accession>
<gene>
    <name evidence="1" type="ORF">MKW94_022382</name>
</gene>
<dbReference type="PANTHER" id="PTHR33070:SF115">
    <property type="entry name" value="T23E18.15"/>
    <property type="match status" value="1"/>
</dbReference>
<keyword evidence="2" id="KW-1185">Reference proteome</keyword>
<dbReference type="GO" id="GO:0048364">
    <property type="term" value="P:root development"/>
    <property type="evidence" value="ECO:0007669"/>
    <property type="project" value="InterPro"/>
</dbReference>
<comment type="caution">
    <text evidence="1">The sequence shown here is derived from an EMBL/GenBank/DDBJ whole genome shotgun (WGS) entry which is preliminary data.</text>
</comment>
<name>A0AA41VZE8_PAPNU</name>